<name>A0A2S1YR43_9FLAO</name>
<dbReference type="InterPro" id="IPR003423">
    <property type="entry name" value="OMP_efflux"/>
</dbReference>
<dbReference type="Proteomes" id="UP000245250">
    <property type="component" value="Chromosome"/>
</dbReference>
<dbReference type="KEGG" id="fcr:HYN56_21120"/>
<reference evidence="3 4" key="1">
    <citation type="submission" date="2018-05" db="EMBL/GenBank/DDBJ databases">
        <title>Genome sequencing of Flavobacterium sp. HYN0056.</title>
        <authorList>
            <person name="Yi H."/>
            <person name="Baek C."/>
        </authorList>
    </citation>
    <scope>NUCLEOTIDE SEQUENCE [LARGE SCALE GENOMIC DNA]</scope>
    <source>
        <strain evidence="3 4">HYN0056</strain>
    </source>
</reference>
<comment type="similarity">
    <text evidence="1">Belongs to the outer membrane factor (OMF) (TC 1.B.17) family.</text>
</comment>
<dbReference type="PANTHER" id="PTHR30203:SF23">
    <property type="entry name" value="OUTER MEMBRANE EFFLUX PROTEIN"/>
    <property type="match status" value="1"/>
</dbReference>
<proteinExistence type="inferred from homology"/>
<dbReference type="AlphaFoldDB" id="A0A2S1YR43"/>
<feature type="coiled-coil region" evidence="2">
    <location>
        <begin position="196"/>
        <end position="223"/>
    </location>
</feature>
<evidence type="ECO:0000313" key="3">
    <source>
        <dbReference type="EMBL" id="AWK06594.1"/>
    </source>
</evidence>
<evidence type="ECO:0000256" key="1">
    <source>
        <dbReference type="ARBA" id="ARBA00007613"/>
    </source>
</evidence>
<dbReference type="SUPFAM" id="SSF56954">
    <property type="entry name" value="Outer membrane efflux proteins (OEP)"/>
    <property type="match status" value="1"/>
</dbReference>
<organism evidence="3 4">
    <name type="scientific">Flavobacterium crocinum</name>
    <dbReference type="NCBI Taxonomy" id="2183896"/>
    <lineage>
        <taxon>Bacteria</taxon>
        <taxon>Pseudomonadati</taxon>
        <taxon>Bacteroidota</taxon>
        <taxon>Flavobacteriia</taxon>
        <taxon>Flavobacteriales</taxon>
        <taxon>Flavobacteriaceae</taxon>
        <taxon>Flavobacterium</taxon>
    </lineage>
</organism>
<protein>
    <submittedName>
        <fullName evidence="3">TolC family protein</fullName>
    </submittedName>
</protein>
<keyword evidence="2" id="KW-0175">Coiled coil</keyword>
<gene>
    <name evidence="3" type="ORF">HYN56_21120</name>
</gene>
<dbReference type="Pfam" id="PF02321">
    <property type="entry name" value="OEP"/>
    <property type="match status" value="1"/>
</dbReference>
<dbReference type="PANTHER" id="PTHR30203">
    <property type="entry name" value="OUTER MEMBRANE CATION EFFLUX PROTEIN"/>
    <property type="match status" value="1"/>
</dbReference>
<evidence type="ECO:0000256" key="2">
    <source>
        <dbReference type="SAM" id="Coils"/>
    </source>
</evidence>
<dbReference type="EMBL" id="CP029255">
    <property type="protein sequence ID" value="AWK06594.1"/>
    <property type="molecule type" value="Genomic_DNA"/>
</dbReference>
<dbReference type="Gene3D" id="1.20.1600.10">
    <property type="entry name" value="Outer membrane efflux proteins (OEP)"/>
    <property type="match status" value="1"/>
</dbReference>
<dbReference type="InterPro" id="IPR010131">
    <property type="entry name" value="MdtP/NodT-like"/>
</dbReference>
<dbReference type="GO" id="GO:0015562">
    <property type="term" value="F:efflux transmembrane transporter activity"/>
    <property type="evidence" value="ECO:0007669"/>
    <property type="project" value="InterPro"/>
</dbReference>
<sequence>MNLKRILLTLLVIVSHKGVAQLNAINDTIVLSRPQAEALFLEKNISIISEKLNIDIADAQVIQAKLWPNPTLTIGEINLWNNATAEKLPPLWGNFGTTSQVTAELEQLVQTAGKRKKMIAMEKVSVDLAKEYFKTFLRNLKIEFRGNLTELQYNQAQEAIYKKQLSSMQTLLKAYGNQVKQGNVGKGEYIRLKATELQFLKEIADLQKDNNALQKELKVLMNLPPTNYIKLTDDGFVPDNKNIDNINLGNLMTSAVENRPDMKVLKLGNDYNDNKYKYEKAMRTPDVTLGVSYDRGASLMHDFVGLGFSLDLPFFNRNQGNIKAAKLAINQGKLLAEEKTISIQSEVLQSYENLLVTKKLYDSVEADYEGDLDKLLEAYRKNFLQKNTSMLEYLDFVNAYLDNKTILLNSKMDLNKNLEELRYISGQEIN</sequence>
<evidence type="ECO:0000313" key="4">
    <source>
        <dbReference type="Proteomes" id="UP000245250"/>
    </source>
</evidence>
<accession>A0A2S1YR43</accession>
<keyword evidence="4" id="KW-1185">Reference proteome</keyword>